<evidence type="ECO:0000313" key="1">
    <source>
        <dbReference type="EMBL" id="MBB3764073.1"/>
    </source>
</evidence>
<keyword evidence="2" id="KW-1185">Reference proteome</keyword>
<accession>A0A839Z2U7</accession>
<reference evidence="1 2" key="1">
    <citation type="submission" date="2020-08" db="EMBL/GenBank/DDBJ databases">
        <title>Genomic Encyclopedia of Type Strains, Phase IV (KMG-IV): sequencing the most valuable type-strain genomes for metagenomic binning, comparative biology and taxonomic classification.</title>
        <authorList>
            <person name="Goeker M."/>
        </authorList>
    </citation>
    <scope>NUCLEOTIDE SEQUENCE [LARGE SCALE GENOMIC DNA]</scope>
    <source>
        <strain evidence="1 2">DSM 24194</strain>
    </source>
</reference>
<dbReference type="AlphaFoldDB" id="A0A839Z2U7"/>
<protein>
    <recommendedName>
        <fullName evidence="3">DUF1318 domain-containing protein</fullName>
    </recommendedName>
</protein>
<dbReference type="Proteomes" id="UP000578569">
    <property type="component" value="Unassembled WGS sequence"/>
</dbReference>
<organism evidence="1 2">
    <name type="scientific">Sphingomicrobium lutaoense</name>
    <dbReference type="NCBI Taxonomy" id="515949"/>
    <lineage>
        <taxon>Bacteria</taxon>
        <taxon>Pseudomonadati</taxon>
        <taxon>Pseudomonadota</taxon>
        <taxon>Alphaproteobacteria</taxon>
        <taxon>Sphingomonadales</taxon>
        <taxon>Sphingomonadaceae</taxon>
        <taxon>Sphingomicrobium</taxon>
    </lineage>
</organism>
<comment type="caution">
    <text evidence="1">The sequence shown here is derived from an EMBL/GenBank/DDBJ whole genome shotgun (WGS) entry which is preliminary data.</text>
</comment>
<sequence>MIGALFLLAAQSATPAGLVGEAIAKGQVGERYDGYLDFVATPEDALRRAVRDINIRRRLLYGQLAERRSVAPREVGITAGCNLMARTPEKGWYQLPEGWQRRAPGQPVALPDYCGAVAGGAR</sequence>
<dbReference type="RefSeq" id="WP_183933362.1">
    <property type="nucleotide sequence ID" value="NZ_JACICF010000001.1"/>
</dbReference>
<name>A0A839Z2U7_9SPHN</name>
<evidence type="ECO:0008006" key="3">
    <source>
        <dbReference type="Google" id="ProtNLM"/>
    </source>
</evidence>
<dbReference type="InterPro" id="IPR008309">
    <property type="entry name" value="YdbL"/>
</dbReference>
<dbReference type="EMBL" id="JACICF010000001">
    <property type="protein sequence ID" value="MBB3764073.1"/>
    <property type="molecule type" value="Genomic_DNA"/>
</dbReference>
<evidence type="ECO:0000313" key="2">
    <source>
        <dbReference type="Proteomes" id="UP000578569"/>
    </source>
</evidence>
<gene>
    <name evidence="1" type="ORF">FHS50_001096</name>
</gene>
<proteinExistence type="predicted"/>
<dbReference type="Pfam" id="PF07027">
    <property type="entry name" value="DUF1318"/>
    <property type="match status" value="1"/>
</dbReference>